<evidence type="ECO:0000313" key="3">
    <source>
        <dbReference type="Proteomes" id="UP000297299"/>
    </source>
</evidence>
<sequence>MPPGRGLKDTSQGAALERSVEKLCQELDRTVNAKDRGGIAEDSLISICDALHTAKASEAITKTAVRSLLSILENDRGELCCPFDIKVFSIILEFALRSEECRESERVLVLLAKELHTQSTPQETESSHGILVEIAKQLNVARLIEYFIDRSKPDGMRRWVGIIMQQLLRGPEAVSEKFQHTPEDVRLLERRSIGPMIISEDNEILRLICGRVFALLLNSDILPEELCPARTNQREYEDFPVDLQNTNEWKSLFQQWVDRKWPDNESQTLGVVTISPFRLGTLGESIELVFEDGYILLLKSSTEQELDQILQVPCSSISRVSVIDNSIIINEREVYDIVFDIKNGQERSSYLNSRPTTLQQLHLTTDSNRNELMIDLHDECPEAEFQPESVQVYQAEDDILVQGKGSSPDAKSYEQPSEDEDQPERVQESQAEDDILVQGKGSSPDAKSYEKPSEDEDQPEISDPITFESEDEALDTSFTPERQIQAENSRHRAYVYTSLNATDELEQSQQKSGRNHAANKVNLPERGNIASFSDSPTMPSRQKNIPSFDEALELDEKILEISGQTLLSRQEGKYRSQTSQPLPITETPSQKIAINVALTVKTKGKASVSLRNGREALIPEAQSSTSQAAPTQSANLKANKLSKKYSVKPKTPIVGVKSVKVDTPLPNVPETAIASSENNKRSDEGSSQVQTNIYDLPGVKEGDGRESKTGSQAYQGTRRKTCSSKQKGKQSIKGKGKNAKTCQNPKPSPTAVEEPIVIKRSSQRSAASQAKLSMSKINDDLENIEDDFSDGRDSGPAQLNVSRKRKTAEQSSELVEPVLSEIKLASLPESAADENKEASILQQQNAQVSSLLDVNLPPGDPFALDDLYTASPPSRKTAAVNFASQLDDLLSDDTKGDKQATKIKSSNKGHFKKKLSPITPPENSGDLLRSTSDSKSSVLDKGLPNGVVENAEYYSSHKNQEVDLEELQSEDRNPSQPAQRVEEVVLAIPCETEAKKSQIIKNTDDLEGVSDTKLPIRADEKEVKKMEEYALIANIIDPVLSIPSRPSRRFSIDSKQEVIHEPVATKASAFTDHQSKGLITLQLPDVTLIEEKKRKVATEIAIPPKRRRQIATSNSGSPFISSSRPRAQGNASPESLGSRKKMLLDDRSIRKPKIIHFNAKGAQNQGSSGTSIPAPKRDSELHIKTPNTAKVKSQDLIKSKRRHDDGHGSNEESIFVSQSPPRKRQSVSPPDEASPTDTPILVNDTTIPRIPTALTSSSQGSRVDAFGSPQAQHNVPSIGHALRAEQRDPALEFGKAGSQTMNSHQDLPKIKVLSPGFDAKDTAELFGPRVEVVSIPKARPALPGESSVRYIPHTKTQNGSYKDVSTMVDIQEIKILPDPFVDAAGHKSSGFIERLRTREADGDSNVRFSNPEKSLVDVTEQIFSRESSSPSELSSNSSFRSGGSNTLRQGFSPYSRWSKAVRTHYKGYADTVHKIADEMVIRLVVRQYKGNAVSMLEDLSSKRDMEKLSIRQQIENKKTELIRMYSEAGKAVKQIEKDIKTSPVGDVDGMWQERQEFIQRELKGGKHTSDS</sequence>
<feature type="region of interest" description="Disordered" evidence="1">
    <location>
        <begin position="470"/>
        <end position="489"/>
    </location>
</feature>
<feature type="compositionally biased region" description="Polar residues" evidence="1">
    <location>
        <begin position="1161"/>
        <end position="1171"/>
    </location>
</feature>
<gene>
    <name evidence="2" type="ORF">BOTCAL_0221g00130</name>
</gene>
<feature type="region of interest" description="Disordered" evidence="1">
    <location>
        <begin position="402"/>
        <end position="462"/>
    </location>
</feature>
<feature type="compositionally biased region" description="Polar residues" evidence="1">
    <location>
        <begin position="476"/>
        <end position="487"/>
    </location>
</feature>
<protein>
    <submittedName>
        <fullName evidence="2">Uncharacterized protein</fullName>
    </submittedName>
</protein>
<proteinExistence type="predicted"/>
<feature type="compositionally biased region" description="Polar residues" evidence="1">
    <location>
        <begin position="1211"/>
        <end position="1220"/>
    </location>
</feature>
<feature type="compositionally biased region" description="Basic and acidic residues" evidence="1">
    <location>
        <begin position="698"/>
        <end position="708"/>
    </location>
</feature>
<feature type="region of interest" description="Disordered" evidence="1">
    <location>
        <begin position="1426"/>
        <end position="1445"/>
    </location>
</feature>
<keyword evidence="3" id="KW-1185">Reference proteome</keyword>
<dbReference type="Proteomes" id="UP000297299">
    <property type="component" value="Unassembled WGS sequence"/>
</dbReference>
<feature type="region of interest" description="Disordered" evidence="1">
    <location>
        <begin position="1103"/>
        <end position="1142"/>
    </location>
</feature>
<feature type="compositionally biased region" description="Polar residues" evidence="1">
    <location>
        <begin position="1110"/>
        <end position="1135"/>
    </location>
</feature>
<dbReference type="OrthoDB" id="3557174at2759"/>
<dbReference type="EMBL" id="PHWZ01000221">
    <property type="protein sequence ID" value="TEY57130.1"/>
    <property type="molecule type" value="Genomic_DNA"/>
</dbReference>
<evidence type="ECO:0000313" key="2">
    <source>
        <dbReference type="EMBL" id="TEY57130.1"/>
    </source>
</evidence>
<reference evidence="2 3" key="1">
    <citation type="submission" date="2017-11" db="EMBL/GenBank/DDBJ databases">
        <title>Comparative genomics of Botrytis spp.</title>
        <authorList>
            <person name="Valero-Jimenez C.A."/>
            <person name="Tapia P."/>
            <person name="Veloso J."/>
            <person name="Silva-Moreno E."/>
            <person name="Staats M."/>
            <person name="Valdes J.H."/>
            <person name="Van Kan J.A.L."/>
        </authorList>
    </citation>
    <scope>NUCLEOTIDE SEQUENCE [LARGE SCALE GENOMIC DNA]</scope>
    <source>
        <strain evidence="2 3">MUCL2830</strain>
    </source>
</reference>
<dbReference type="STRING" id="38488.A0A4Y8CY55"/>
<evidence type="ECO:0000256" key="1">
    <source>
        <dbReference type="SAM" id="MobiDB-lite"/>
    </source>
</evidence>
<organism evidence="2 3">
    <name type="scientific">Botryotinia calthae</name>
    <dbReference type="NCBI Taxonomy" id="38488"/>
    <lineage>
        <taxon>Eukaryota</taxon>
        <taxon>Fungi</taxon>
        <taxon>Dikarya</taxon>
        <taxon>Ascomycota</taxon>
        <taxon>Pezizomycotina</taxon>
        <taxon>Leotiomycetes</taxon>
        <taxon>Helotiales</taxon>
        <taxon>Sclerotiniaceae</taxon>
        <taxon>Botryotinia</taxon>
    </lineage>
</organism>
<feature type="region of interest" description="Disordered" evidence="1">
    <location>
        <begin position="662"/>
        <end position="815"/>
    </location>
</feature>
<name>A0A4Y8CY55_9HELO</name>
<feature type="compositionally biased region" description="Basic residues" evidence="1">
    <location>
        <begin position="905"/>
        <end position="915"/>
    </location>
</feature>
<feature type="compositionally biased region" description="Basic residues" evidence="1">
    <location>
        <begin position="717"/>
        <end position="738"/>
    </location>
</feature>
<accession>A0A4Y8CY55</accession>
<feature type="region of interest" description="Disordered" evidence="1">
    <location>
        <begin position="889"/>
        <end position="943"/>
    </location>
</feature>
<feature type="compositionally biased region" description="Basic and acidic residues" evidence="1">
    <location>
        <begin position="1192"/>
        <end position="1210"/>
    </location>
</feature>
<comment type="caution">
    <text evidence="2">The sequence shown here is derived from an EMBL/GenBank/DDBJ whole genome shotgun (WGS) entry which is preliminary data.</text>
</comment>
<feature type="region of interest" description="Disordered" evidence="1">
    <location>
        <begin position="1156"/>
        <end position="1272"/>
    </location>
</feature>